<dbReference type="AlphaFoldDB" id="S3CDK9"/>
<dbReference type="STRING" id="1203554.HMPREF1476_01643"/>
<evidence type="ECO:0000259" key="4">
    <source>
        <dbReference type="Pfam" id="PF25800"/>
    </source>
</evidence>
<feature type="region of interest" description="Disordered" evidence="1">
    <location>
        <begin position="140"/>
        <end position="225"/>
    </location>
</feature>
<keyword evidence="6" id="KW-1185">Reference proteome</keyword>
<keyword evidence="3" id="KW-0732">Signal</keyword>
<dbReference type="HOGENOM" id="CLU_369570_0_0_4"/>
<evidence type="ECO:0000256" key="2">
    <source>
        <dbReference type="SAM" id="Phobius"/>
    </source>
</evidence>
<dbReference type="EMBL" id="ATCF01000022">
    <property type="protein sequence ID" value="EPD98604.1"/>
    <property type="molecule type" value="Genomic_DNA"/>
</dbReference>
<dbReference type="InterPro" id="IPR038440">
    <property type="entry name" value="FimV_C_sf"/>
</dbReference>
<keyword evidence="2" id="KW-0812">Transmembrane</keyword>
<evidence type="ECO:0000256" key="3">
    <source>
        <dbReference type="SAM" id="SignalP"/>
    </source>
</evidence>
<accession>S3CDK9</accession>
<dbReference type="Pfam" id="PF25800">
    <property type="entry name" value="FimV_N"/>
    <property type="match status" value="1"/>
</dbReference>
<dbReference type="InterPro" id="IPR020011">
    <property type="entry name" value="FimV_C"/>
</dbReference>
<dbReference type="NCBIfam" id="TIGR03504">
    <property type="entry name" value="FimV_Cterm"/>
    <property type="match status" value="1"/>
</dbReference>
<dbReference type="eggNOG" id="ENOG5030YA1">
    <property type="taxonomic scope" value="Bacteria"/>
</dbReference>
<feature type="chain" id="PRO_5004507249" evidence="3">
    <location>
        <begin position="27"/>
        <end position="753"/>
    </location>
</feature>
<feature type="compositionally biased region" description="Low complexity" evidence="1">
    <location>
        <begin position="457"/>
        <end position="483"/>
    </location>
</feature>
<dbReference type="InterPro" id="IPR057840">
    <property type="entry name" value="FimV_N"/>
</dbReference>
<dbReference type="Gene3D" id="1.20.58.2200">
    <property type="match status" value="1"/>
</dbReference>
<feature type="region of interest" description="Disordered" evidence="1">
    <location>
        <begin position="599"/>
        <end position="636"/>
    </location>
</feature>
<dbReference type="Proteomes" id="UP000014400">
    <property type="component" value="Unassembled WGS sequence"/>
</dbReference>
<feature type="transmembrane region" description="Helical" evidence="2">
    <location>
        <begin position="490"/>
        <end position="508"/>
    </location>
</feature>
<name>S3CDK9_9BURK</name>
<feature type="compositionally biased region" description="Basic and acidic residues" evidence="1">
    <location>
        <begin position="199"/>
        <end position="221"/>
    </location>
</feature>
<feature type="compositionally biased region" description="Basic and acidic residues" evidence="1">
    <location>
        <begin position="173"/>
        <end position="190"/>
    </location>
</feature>
<evidence type="ECO:0000256" key="1">
    <source>
        <dbReference type="SAM" id="MobiDB-lite"/>
    </source>
</evidence>
<keyword evidence="2" id="KW-1133">Transmembrane helix</keyword>
<feature type="compositionally biased region" description="Low complexity" evidence="1">
    <location>
        <begin position="390"/>
        <end position="449"/>
    </location>
</feature>
<sequence length="753" mass="78283">MFHQKLSMLAAAAAAALAVFPSLSQAVELGDLKVVSQPGQPLEAVLDVNDVDITISPLLVRVAPPATYLREGVEWPREAQDLKMARMGGEAGKVRVKVVGGQSLSEGFPLLIEMNAGGKVTVRSYRLDPVNGTFRVSAAEEMPASEPKAAAGGESSAVPAAKSAETAPQSMKAVDKSVEKVSETAEKPVEKTAFAAAEAHPKTTQRIEEKEKSVKSFEAGKKGGHRTGRYAPNVVREYVALNGFNPNDAFTVQRDMTLWSIAKLYWPSCPGALLEQVAVALTQKNPSAFVDGDPSRIVIGQSLSAPLSDEVFAIDPMEAFRAVHGASAAVPGPTQNLIDAQHRSREAAGETAAAQIAALSRGESVEQVAETGRKALDAWESNQKKAAAAGAPTAAVNAPAEAAPALPEAPESAAPAQPSAEANPPSAAPVSEAETAAANTGAAAQPTAENDSKTEAEAPSPTESAPAEDAKPAQSAADAQQPAAEEKRPLISYLLIIVGIAIIASIAWRKRREKAVKEAEEAVAAAKKGQGVVAFQRDVAPAGEAQLKAVEATVDEAVKNGTTAGAMGVGAMAYTEAQMKADAQAAAAEAAAATAKKQVEEQPWLKADDNDQELPPLSDEERESSERTAKQTAGMTAEKLKRVDLNLDAQTPAYVPPLAPEPIPTEAAAAPVKAAPVPQPAAQPAAPVPNEKERARLEAIDAKLNLAKSFIGLDAKKEALELLAEVKKEGSEVQRAAAQRLLDEVNGKSAGAR</sequence>
<protein>
    <submittedName>
        <fullName evidence="5">FimV domain-containing protein</fullName>
    </submittedName>
</protein>
<comment type="caution">
    <text evidence="5">The sequence shown here is derived from an EMBL/GenBank/DDBJ whole genome shotgun (WGS) entry which is preliminary data.</text>
</comment>
<feature type="region of interest" description="Disordered" evidence="1">
    <location>
        <begin position="390"/>
        <end position="484"/>
    </location>
</feature>
<feature type="domain" description="FimV N-terminal" evidence="4">
    <location>
        <begin position="28"/>
        <end position="127"/>
    </location>
</feature>
<dbReference type="RefSeq" id="WP_016474828.1">
    <property type="nucleotide sequence ID" value="NZ_KE150480.1"/>
</dbReference>
<evidence type="ECO:0000313" key="5">
    <source>
        <dbReference type="EMBL" id="EPD98604.1"/>
    </source>
</evidence>
<keyword evidence="2" id="KW-0472">Membrane</keyword>
<organism evidence="5 6">
    <name type="scientific">Sutterella wadsworthensis HGA0223</name>
    <dbReference type="NCBI Taxonomy" id="1203554"/>
    <lineage>
        <taxon>Bacteria</taxon>
        <taxon>Pseudomonadati</taxon>
        <taxon>Pseudomonadota</taxon>
        <taxon>Betaproteobacteria</taxon>
        <taxon>Burkholderiales</taxon>
        <taxon>Sutterellaceae</taxon>
        <taxon>Sutterella</taxon>
    </lineage>
</organism>
<feature type="signal peptide" evidence="3">
    <location>
        <begin position="1"/>
        <end position="26"/>
    </location>
</feature>
<gene>
    <name evidence="5" type="ORF">HMPREF1476_01643</name>
</gene>
<proteinExistence type="predicted"/>
<reference evidence="5 6" key="1">
    <citation type="submission" date="2013-04" db="EMBL/GenBank/DDBJ databases">
        <title>The Genome Sequence of Sutterella wadsworthensis HGA0223.</title>
        <authorList>
            <consortium name="The Broad Institute Genomics Platform"/>
            <person name="Earl A."/>
            <person name="Ward D."/>
            <person name="Feldgarden M."/>
            <person name="Gevers D."/>
            <person name="Schmidt T.M."/>
            <person name="Dover J."/>
            <person name="Dai D."/>
            <person name="Walker B."/>
            <person name="Young S."/>
            <person name="Zeng Q."/>
            <person name="Gargeya S."/>
            <person name="Fitzgerald M."/>
            <person name="Haas B."/>
            <person name="Abouelleil A."/>
            <person name="Allen A.W."/>
            <person name="Alvarado L."/>
            <person name="Arachchi H.M."/>
            <person name="Berlin A.M."/>
            <person name="Chapman S.B."/>
            <person name="Gainer-Dewar J."/>
            <person name="Goldberg J."/>
            <person name="Griggs A."/>
            <person name="Gujja S."/>
            <person name="Hansen M."/>
            <person name="Howarth C."/>
            <person name="Imamovic A."/>
            <person name="Ireland A."/>
            <person name="Larimer J."/>
            <person name="McCowan C."/>
            <person name="Murphy C."/>
            <person name="Pearson M."/>
            <person name="Poon T.W."/>
            <person name="Priest M."/>
            <person name="Roberts A."/>
            <person name="Saif S."/>
            <person name="Shea T."/>
            <person name="Sisk P."/>
            <person name="Sykes S."/>
            <person name="Wortman J."/>
            <person name="Nusbaum C."/>
            <person name="Birren B."/>
        </authorList>
    </citation>
    <scope>NUCLEOTIDE SEQUENCE [LARGE SCALE GENOMIC DNA]</scope>
    <source>
        <strain evidence="5 6">HGA0223</strain>
    </source>
</reference>
<evidence type="ECO:0000313" key="6">
    <source>
        <dbReference type="Proteomes" id="UP000014400"/>
    </source>
</evidence>
<dbReference type="PATRIC" id="fig|1203554.3.peg.1724"/>